<sequence>MVGHMASYCRQGNTKKGFQRALRPIRVRNSPVIPTQTTNTFHLLETEVQNEAGNRNETENEVKHFIHKYEVGLVGLLEHKVKLPNLGKLYQKVFSNWCFTNNSSYHSGGRIVVAWKSGCFIVNIVAASSQFLHCHITLVGGMPSFHCIFVYAFNDHSLRQELWRNFNILNVQSPWILCGVFNCVMVVDERIGAPVRHADMVDINNCMHVCGMEDIGNLYTWNNKQQGTDRVFSKLDRVLANYAWQGCYPSAEACFMPEGQFDHSPGLMAVYRRIGGGRKPFKYFTMWKTSPVFNDIIHAAWNTQISGSKMFIVVTKLKKVKATDLSAYQAMIAAQEAMHSTPTYQSLADMELQAIQELYNLVMSAKIITWAILNAPYTAEEVKVDLFSIPGVKALGPDGFGSYFYKGSWHIVGDEVIANVLDVFQHGKLLKEANHTVVTLIPKTKCPKNDLVRHYGRKGVKPSCLMKIDLQKAYDTVDWQFLKEMKEYLEFPTQFVDIVMECVTTPKFSVTINGSMHGLFKSHRGLRQGDLLSPLPFVICMEYFSRILHNMSDLPQFQFHPRCKDTRLTHFCFPDDLILCCKDSSGLKANQKKSSIFCHGMAESEVQRVVEVSGFTKSVFPFKYLGVPICSKRIYVAQCGVLVDKMTAVIKIAFLWSGHAYCHRPSNISWEKVYCDKQTGGLGFKDVLLWNVANMGKYVWALVTKQDNVWIKWVTLVYLKNGVWWDYL</sequence>
<reference evidence="2" key="1">
    <citation type="journal article" date="2021" name="Nat. Commun.">
        <title>Genomic analyses provide insights into spinach domestication and the genetic basis of agronomic traits.</title>
        <authorList>
            <person name="Cai X."/>
            <person name="Sun X."/>
            <person name="Xu C."/>
            <person name="Sun H."/>
            <person name="Wang X."/>
            <person name="Ge C."/>
            <person name="Zhang Z."/>
            <person name="Wang Q."/>
            <person name="Fei Z."/>
            <person name="Jiao C."/>
            <person name="Wang Q."/>
        </authorList>
    </citation>
    <scope>NUCLEOTIDE SEQUENCE [LARGE SCALE GENOMIC DNA]</scope>
    <source>
        <strain evidence="2">cv. Varoflay</strain>
    </source>
</reference>
<dbReference type="InterPro" id="IPR043502">
    <property type="entry name" value="DNA/RNA_pol_sf"/>
</dbReference>
<dbReference type="SUPFAM" id="SSF56219">
    <property type="entry name" value="DNase I-like"/>
    <property type="match status" value="1"/>
</dbReference>
<accession>A0ABM3R8V9</accession>
<dbReference type="Proteomes" id="UP000813463">
    <property type="component" value="Chromosome 2"/>
</dbReference>
<dbReference type="InterPro" id="IPR000477">
    <property type="entry name" value="RT_dom"/>
</dbReference>
<dbReference type="Gene3D" id="3.60.10.10">
    <property type="entry name" value="Endonuclease/exonuclease/phosphatase"/>
    <property type="match status" value="1"/>
</dbReference>
<gene>
    <name evidence="3" type="primary">LOC110790773</name>
</gene>
<dbReference type="PANTHER" id="PTHR33116:SF84">
    <property type="entry name" value="RNA-DIRECTED DNA POLYMERASE"/>
    <property type="match status" value="1"/>
</dbReference>
<reference evidence="3" key="2">
    <citation type="submission" date="2025-08" db="UniProtKB">
        <authorList>
            <consortium name="RefSeq"/>
        </authorList>
    </citation>
    <scope>IDENTIFICATION</scope>
    <source>
        <tissue evidence="3">Leaf</tissue>
    </source>
</reference>
<proteinExistence type="predicted"/>
<dbReference type="RefSeq" id="XP_056692042.1">
    <property type="nucleotide sequence ID" value="XM_056836064.1"/>
</dbReference>
<keyword evidence="2" id="KW-1185">Reference proteome</keyword>
<feature type="domain" description="Reverse transcriptase" evidence="1">
    <location>
        <begin position="445"/>
        <end position="593"/>
    </location>
</feature>
<evidence type="ECO:0000313" key="2">
    <source>
        <dbReference type="Proteomes" id="UP000813463"/>
    </source>
</evidence>
<evidence type="ECO:0000313" key="3">
    <source>
        <dbReference type="RefSeq" id="XP_056692042.1"/>
    </source>
</evidence>
<protein>
    <recommendedName>
        <fullName evidence="1">Reverse transcriptase domain-containing protein</fullName>
    </recommendedName>
</protein>
<evidence type="ECO:0000259" key="1">
    <source>
        <dbReference type="Pfam" id="PF00078"/>
    </source>
</evidence>
<organism evidence="2 3">
    <name type="scientific">Spinacia oleracea</name>
    <name type="common">Spinach</name>
    <dbReference type="NCBI Taxonomy" id="3562"/>
    <lineage>
        <taxon>Eukaryota</taxon>
        <taxon>Viridiplantae</taxon>
        <taxon>Streptophyta</taxon>
        <taxon>Embryophyta</taxon>
        <taxon>Tracheophyta</taxon>
        <taxon>Spermatophyta</taxon>
        <taxon>Magnoliopsida</taxon>
        <taxon>eudicotyledons</taxon>
        <taxon>Gunneridae</taxon>
        <taxon>Pentapetalae</taxon>
        <taxon>Caryophyllales</taxon>
        <taxon>Chenopodiaceae</taxon>
        <taxon>Chenopodioideae</taxon>
        <taxon>Anserineae</taxon>
        <taxon>Spinacia</taxon>
    </lineage>
</organism>
<dbReference type="InterPro" id="IPR036691">
    <property type="entry name" value="Endo/exonu/phosph_ase_sf"/>
</dbReference>
<dbReference type="Pfam" id="PF00078">
    <property type="entry name" value="RVT_1"/>
    <property type="match status" value="1"/>
</dbReference>
<name>A0ABM3R8V9_SPIOL</name>
<dbReference type="GeneID" id="110790773"/>
<dbReference type="SUPFAM" id="SSF56672">
    <property type="entry name" value="DNA/RNA polymerases"/>
    <property type="match status" value="1"/>
</dbReference>
<dbReference type="PANTHER" id="PTHR33116">
    <property type="entry name" value="REVERSE TRANSCRIPTASE ZINC-BINDING DOMAIN-CONTAINING PROTEIN-RELATED-RELATED"/>
    <property type="match status" value="1"/>
</dbReference>